<dbReference type="AlphaFoldDB" id="A0A7W9JFG2"/>
<protein>
    <submittedName>
        <fullName evidence="2">Uncharacterized protein</fullName>
    </submittedName>
</protein>
<accession>A0A7W9JFG2</accession>
<keyword evidence="3" id="KW-1185">Reference proteome</keyword>
<feature type="compositionally biased region" description="Low complexity" evidence="1">
    <location>
        <begin position="23"/>
        <end position="36"/>
    </location>
</feature>
<comment type="caution">
    <text evidence="2">The sequence shown here is derived from an EMBL/GenBank/DDBJ whole genome shotgun (WGS) entry which is preliminary data.</text>
</comment>
<organism evidence="2 3">
    <name type="scientific">Kribbella italica</name>
    <dbReference type="NCBI Taxonomy" id="1540520"/>
    <lineage>
        <taxon>Bacteria</taxon>
        <taxon>Bacillati</taxon>
        <taxon>Actinomycetota</taxon>
        <taxon>Actinomycetes</taxon>
        <taxon>Propionibacteriales</taxon>
        <taxon>Kribbellaceae</taxon>
        <taxon>Kribbella</taxon>
    </lineage>
</organism>
<evidence type="ECO:0000256" key="1">
    <source>
        <dbReference type="SAM" id="MobiDB-lite"/>
    </source>
</evidence>
<gene>
    <name evidence="2" type="ORF">HDA39_007893</name>
</gene>
<proteinExistence type="predicted"/>
<evidence type="ECO:0000313" key="2">
    <source>
        <dbReference type="EMBL" id="MBB5841159.1"/>
    </source>
</evidence>
<dbReference type="Proteomes" id="UP000549971">
    <property type="component" value="Unassembled WGS sequence"/>
</dbReference>
<reference evidence="2 3" key="1">
    <citation type="submission" date="2020-08" db="EMBL/GenBank/DDBJ databases">
        <title>Sequencing the genomes of 1000 actinobacteria strains.</title>
        <authorList>
            <person name="Klenk H.-P."/>
        </authorList>
    </citation>
    <scope>NUCLEOTIDE SEQUENCE [LARGE SCALE GENOMIC DNA]</scope>
    <source>
        <strain evidence="2 3">DSM 28967</strain>
    </source>
</reference>
<sequence>MPLTLKLSDGSSHDLTIPVKNLTETAPTTAASSARP</sequence>
<feature type="region of interest" description="Disordered" evidence="1">
    <location>
        <begin position="1"/>
        <end position="36"/>
    </location>
</feature>
<dbReference type="EMBL" id="JACHMY010000001">
    <property type="protein sequence ID" value="MBB5841159.1"/>
    <property type="molecule type" value="Genomic_DNA"/>
</dbReference>
<name>A0A7W9JFG2_9ACTN</name>
<evidence type="ECO:0000313" key="3">
    <source>
        <dbReference type="Proteomes" id="UP000549971"/>
    </source>
</evidence>